<gene>
    <name evidence="1" type="ORF">X975_18381</name>
</gene>
<name>A0A087T5Z7_STEMI</name>
<protein>
    <submittedName>
        <fullName evidence="1">Uncharacterized protein</fullName>
    </submittedName>
</protein>
<dbReference type="EMBL" id="KK113587">
    <property type="protein sequence ID" value="KFM60536.1"/>
    <property type="molecule type" value="Genomic_DNA"/>
</dbReference>
<accession>A0A087T5Z7</accession>
<dbReference type="AlphaFoldDB" id="A0A087T5Z7"/>
<feature type="non-terminal residue" evidence="1">
    <location>
        <position position="1"/>
    </location>
</feature>
<dbReference type="Proteomes" id="UP000054359">
    <property type="component" value="Unassembled WGS sequence"/>
</dbReference>
<keyword evidence="2" id="KW-1185">Reference proteome</keyword>
<feature type="non-terminal residue" evidence="1">
    <location>
        <position position="41"/>
    </location>
</feature>
<evidence type="ECO:0000313" key="2">
    <source>
        <dbReference type="Proteomes" id="UP000054359"/>
    </source>
</evidence>
<reference evidence="1 2" key="1">
    <citation type="submission" date="2013-11" db="EMBL/GenBank/DDBJ databases">
        <title>Genome sequencing of Stegodyphus mimosarum.</title>
        <authorList>
            <person name="Bechsgaard J."/>
        </authorList>
    </citation>
    <scope>NUCLEOTIDE SEQUENCE [LARGE SCALE GENOMIC DNA]</scope>
</reference>
<organism evidence="1 2">
    <name type="scientific">Stegodyphus mimosarum</name>
    <name type="common">African social velvet spider</name>
    <dbReference type="NCBI Taxonomy" id="407821"/>
    <lineage>
        <taxon>Eukaryota</taxon>
        <taxon>Metazoa</taxon>
        <taxon>Ecdysozoa</taxon>
        <taxon>Arthropoda</taxon>
        <taxon>Chelicerata</taxon>
        <taxon>Arachnida</taxon>
        <taxon>Araneae</taxon>
        <taxon>Araneomorphae</taxon>
        <taxon>Entelegynae</taxon>
        <taxon>Eresoidea</taxon>
        <taxon>Eresidae</taxon>
        <taxon>Stegodyphus</taxon>
    </lineage>
</organism>
<sequence length="41" mass="4175">GCARFGKATLGSIFLPSSSWVPLANTLSTLVGSANVTKPKP</sequence>
<proteinExistence type="predicted"/>
<evidence type="ECO:0000313" key="1">
    <source>
        <dbReference type="EMBL" id="KFM60536.1"/>
    </source>
</evidence>